<feature type="transmembrane region" description="Helical" evidence="1">
    <location>
        <begin position="93"/>
        <end position="120"/>
    </location>
</feature>
<dbReference type="AlphaFoldDB" id="A0A840IEF8"/>
<organism evidence="2 3">
    <name type="scientific">Conexibacter arvalis</name>
    <dbReference type="NCBI Taxonomy" id="912552"/>
    <lineage>
        <taxon>Bacteria</taxon>
        <taxon>Bacillati</taxon>
        <taxon>Actinomycetota</taxon>
        <taxon>Thermoleophilia</taxon>
        <taxon>Solirubrobacterales</taxon>
        <taxon>Conexibacteraceae</taxon>
        <taxon>Conexibacter</taxon>
    </lineage>
</organism>
<dbReference type="RefSeq" id="WP_183341563.1">
    <property type="nucleotide sequence ID" value="NZ_JACHNU010000002.1"/>
</dbReference>
<protein>
    <submittedName>
        <fullName evidence="2">Uncharacterized protein</fullName>
    </submittedName>
</protein>
<keyword evidence="1" id="KW-0472">Membrane</keyword>
<evidence type="ECO:0000313" key="2">
    <source>
        <dbReference type="EMBL" id="MBB4662398.1"/>
    </source>
</evidence>
<reference evidence="2 3" key="1">
    <citation type="submission" date="2020-08" db="EMBL/GenBank/DDBJ databases">
        <title>Genomic Encyclopedia of Archaeal and Bacterial Type Strains, Phase II (KMG-II): from individual species to whole genera.</title>
        <authorList>
            <person name="Goeker M."/>
        </authorList>
    </citation>
    <scope>NUCLEOTIDE SEQUENCE [LARGE SCALE GENOMIC DNA]</scope>
    <source>
        <strain evidence="2 3">DSM 23288</strain>
    </source>
</reference>
<gene>
    <name evidence="2" type="ORF">BDZ31_001984</name>
</gene>
<name>A0A840IEF8_9ACTN</name>
<feature type="transmembrane region" description="Helical" evidence="1">
    <location>
        <begin position="127"/>
        <end position="145"/>
    </location>
</feature>
<proteinExistence type="predicted"/>
<feature type="transmembrane region" description="Helical" evidence="1">
    <location>
        <begin position="165"/>
        <end position="183"/>
    </location>
</feature>
<accession>A0A840IEF8</accession>
<dbReference type="EMBL" id="JACHNU010000002">
    <property type="protein sequence ID" value="MBB4662398.1"/>
    <property type="molecule type" value="Genomic_DNA"/>
</dbReference>
<sequence length="206" mass="20567">MAAVDRPPERPAPAPARRQPLLELPAAATAAVGSRAGLRAALAATVLLAAIGETAASRTAVTGIRSSTWTAITAPAALVFGPDAFHGDFHLGAIAAGLALLLLGGALLGVPGAALVVLCLGARPARGLASAIGVAYGLALQLVLVNVLANGLQDDDLLSRSLPTWGWWAAFALYGLVLGLASARLAERRADARAAAVEAHAAGAAR</sequence>
<keyword evidence="1" id="KW-0812">Transmembrane</keyword>
<comment type="caution">
    <text evidence="2">The sequence shown here is derived from an EMBL/GenBank/DDBJ whole genome shotgun (WGS) entry which is preliminary data.</text>
</comment>
<evidence type="ECO:0000256" key="1">
    <source>
        <dbReference type="SAM" id="Phobius"/>
    </source>
</evidence>
<keyword evidence="3" id="KW-1185">Reference proteome</keyword>
<dbReference type="Proteomes" id="UP000585272">
    <property type="component" value="Unassembled WGS sequence"/>
</dbReference>
<keyword evidence="1" id="KW-1133">Transmembrane helix</keyword>
<evidence type="ECO:0000313" key="3">
    <source>
        <dbReference type="Proteomes" id="UP000585272"/>
    </source>
</evidence>